<dbReference type="AlphaFoldDB" id="A0ABD7Z5N2"/>
<dbReference type="CDD" id="cd20897">
    <property type="entry name" value="Smlt3025-like"/>
    <property type="match status" value="1"/>
</dbReference>
<dbReference type="Proteomes" id="UP001229773">
    <property type="component" value="Chromosome"/>
</dbReference>
<accession>A0ABD7Z5N2</accession>
<dbReference type="RefSeq" id="WP_025330318.1">
    <property type="nucleotide sequence ID" value="NZ_CP132375.1"/>
</dbReference>
<gene>
    <name evidence="2" type="ORF">RAM05_05065</name>
</gene>
<evidence type="ECO:0000313" key="3">
    <source>
        <dbReference type="Proteomes" id="UP001229773"/>
    </source>
</evidence>
<sequence>MKSIFKLYFKLICLSCLLLLAGCDDVKQTGDKAAPQQQPTPIVRHQDRFGRYDSIGNLGGKPVSIPGGVVFTWVHYIGDPGDFDTSKQAQKYQRPPITYQLPISSFAFQYRLTDGAVMSYREQTEEDYLRDNRTLIPQGKPFPWGYTIVYNIVDPHQPLNFNKAFTDTQQAKKEVWHFDYFEQPQKIYGLTYFKANNGIDPSTNQPWQDNIAGPDILMSKNPQGDIKTYIQCDFTGEIQSCTHEFYIDSMPVVVDISYDRIYLEKWQQTEKNIAGILDSWVVTDKGALIKKQAGKM</sequence>
<dbReference type="GeneID" id="32537056"/>
<feature type="signal peptide" evidence="1">
    <location>
        <begin position="1"/>
        <end position="21"/>
    </location>
</feature>
<organism evidence="2 3">
    <name type="scientific">Snodgrassella alvi</name>
    <dbReference type="NCBI Taxonomy" id="1196083"/>
    <lineage>
        <taxon>Bacteria</taxon>
        <taxon>Pseudomonadati</taxon>
        <taxon>Pseudomonadota</taxon>
        <taxon>Betaproteobacteria</taxon>
        <taxon>Neisseriales</taxon>
        <taxon>Neisseriaceae</taxon>
        <taxon>Snodgrassella</taxon>
    </lineage>
</organism>
<protein>
    <recommendedName>
        <fullName evidence="4">Lipoprotein</fullName>
    </recommendedName>
</protein>
<name>A0ABD7Z5N2_9NEIS</name>
<dbReference type="EMBL" id="CP132375">
    <property type="protein sequence ID" value="WLS99368.1"/>
    <property type="molecule type" value="Genomic_DNA"/>
</dbReference>
<evidence type="ECO:0000256" key="1">
    <source>
        <dbReference type="SAM" id="SignalP"/>
    </source>
</evidence>
<keyword evidence="1" id="KW-0732">Signal</keyword>
<reference evidence="2 3" key="1">
    <citation type="submission" date="2023-08" db="EMBL/GenBank/DDBJ databases">
        <title>Complete genome sequences of 12 bacterial strains from the honey bee gut, resolved with long-read nanopore sequencing.</title>
        <authorList>
            <person name="Kwong W.K."/>
            <person name="Acheampong S."/>
            <person name="Polat M.F."/>
        </authorList>
    </citation>
    <scope>NUCLEOTIDE SEQUENCE [LARGE SCALE GENOMIC DNA]</scope>
    <source>
        <strain evidence="3">wkB9</strain>
    </source>
</reference>
<dbReference type="PROSITE" id="PS51257">
    <property type="entry name" value="PROKAR_LIPOPROTEIN"/>
    <property type="match status" value="1"/>
</dbReference>
<proteinExistence type="predicted"/>
<dbReference type="InterPro" id="IPR049732">
    <property type="entry name" value="Smlt3025-like"/>
</dbReference>
<evidence type="ECO:0000313" key="2">
    <source>
        <dbReference type="EMBL" id="WLS99368.1"/>
    </source>
</evidence>
<feature type="chain" id="PRO_5044774092" description="Lipoprotein" evidence="1">
    <location>
        <begin position="22"/>
        <end position="296"/>
    </location>
</feature>
<evidence type="ECO:0008006" key="4">
    <source>
        <dbReference type="Google" id="ProtNLM"/>
    </source>
</evidence>